<dbReference type="GO" id="GO:1990281">
    <property type="term" value="C:efflux pump complex"/>
    <property type="evidence" value="ECO:0007669"/>
    <property type="project" value="TreeGrafter"/>
</dbReference>
<proteinExistence type="inferred from homology"/>
<gene>
    <name evidence="6" type="primary">macA_3</name>
    <name evidence="6" type="ORF">Verru16b_02629</name>
</gene>
<dbReference type="InterPro" id="IPR006143">
    <property type="entry name" value="RND_pump_MFP"/>
</dbReference>
<dbReference type="AlphaFoldDB" id="A0A1D8AXD4"/>
<feature type="domain" description="CusB-like beta-barrel" evidence="5">
    <location>
        <begin position="214"/>
        <end position="287"/>
    </location>
</feature>
<dbReference type="PANTHER" id="PTHR30469:SF33">
    <property type="entry name" value="SLR1207 PROTEIN"/>
    <property type="match status" value="1"/>
</dbReference>
<dbReference type="InterPro" id="IPR058624">
    <property type="entry name" value="MdtA-like_HH"/>
</dbReference>
<dbReference type="KEGG" id="obg:Verru16b_02629"/>
<evidence type="ECO:0000313" key="7">
    <source>
        <dbReference type="Proteomes" id="UP000095228"/>
    </source>
</evidence>
<dbReference type="EMBL" id="CP016094">
    <property type="protein sequence ID" value="AOS45548.1"/>
    <property type="molecule type" value="Genomic_DNA"/>
</dbReference>
<dbReference type="InterPro" id="IPR058792">
    <property type="entry name" value="Beta-barrel_RND_2"/>
</dbReference>
<dbReference type="OrthoDB" id="9809068at2"/>
<feature type="domain" description="Multidrug resistance protein MdtA-like alpha-helical hairpin" evidence="3">
    <location>
        <begin position="103"/>
        <end position="170"/>
    </location>
</feature>
<dbReference type="Gene3D" id="2.40.50.100">
    <property type="match status" value="1"/>
</dbReference>
<dbReference type="SUPFAM" id="SSF111369">
    <property type="entry name" value="HlyD-like secretion proteins"/>
    <property type="match status" value="1"/>
</dbReference>
<name>A0A1D8AXD4_9BACT</name>
<reference evidence="6 7" key="1">
    <citation type="submission" date="2016-06" db="EMBL/GenBank/DDBJ databases">
        <title>Three novel species with peptidoglycan cell walls form the new genus Lacunisphaera gen. nov. in the family Opitutaceae of the verrucomicrobial subdivision 4.</title>
        <authorList>
            <person name="Rast P."/>
            <person name="Gloeckner I."/>
            <person name="Jogler M."/>
            <person name="Boedeker C."/>
            <person name="Jeske O."/>
            <person name="Wiegand S."/>
            <person name="Reinhardt R."/>
            <person name="Schumann P."/>
            <person name="Rohde M."/>
            <person name="Spring S."/>
            <person name="Gloeckner F.O."/>
            <person name="Jogler C."/>
        </authorList>
    </citation>
    <scope>NUCLEOTIDE SEQUENCE [LARGE SCALE GENOMIC DNA]</scope>
    <source>
        <strain evidence="6 7">IG16b</strain>
    </source>
</reference>
<dbReference type="Gene3D" id="1.10.287.470">
    <property type="entry name" value="Helix hairpin bin"/>
    <property type="match status" value="1"/>
</dbReference>
<evidence type="ECO:0000259" key="3">
    <source>
        <dbReference type="Pfam" id="PF25876"/>
    </source>
</evidence>
<dbReference type="PATRIC" id="fig|1838286.3.peg.2644"/>
<evidence type="ECO:0000313" key="6">
    <source>
        <dbReference type="EMBL" id="AOS45548.1"/>
    </source>
</evidence>
<feature type="compositionally biased region" description="Low complexity" evidence="2">
    <location>
        <begin position="321"/>
        <end position="342"/>
    </location>
</feature>
<dbReference type="GO" id="GO:0015562">
    <property type="term" value="F:efflux transmembrane transporter activity"/>
    <property type="evidence" value="ECO:0007669"/>
    <property type="project" value="TreeGrafter"/>
</dbReference>
<dbReference type="STRING" id="1838286.Verru16b_02629"/>
<feature type="compositionally biased region" description="Gly residues" evidence="2">
    <location>
        <begin position="354"/>
        <end position="364"/>
    </location>
</feature>
<accession>A0A1D8AXD4</accession>
<dbReference type="Pfam" id="PF25954">
    <property type="entry name" value="Beta-barrel_RND_2"/>
    <property type="match status" value="1"/>
</dbReference>
<dbReference type="PANTHER" id="PTHR30469">
    <property type="entry name" value="MULTIDRUG RESISTANCE PROTEIN MDTA"/>
    <property type="match status" value="1"/>
</dbReference>
<evidence type="ECO:0000256" key="1">
    <source>
        <dbReference type="ARBA" id="ARBA00009477"/>
    </source>
</evidence>
<dbReference type="Pfam" id="PF25876">
    <property type="entry name" value="HH_MFP_RND"/>
    <property type="match status" value="1"/>
</dbReference>
<dbReference type="NCBIfam" id="TIGR01730">
    <property type="entry name" value="RND_mfp"/>
    <property type="match status" value="1"/>
</dbReference>
<dbReference type="Proteomes" id="UP000095228">
    <property type="component" value="Chromosome"/>
</dbReference>
<feature type="domain" description="Multidrug resistance protein MdtA-like barrel-sandwich hybrid" evidence="4">
    <location>
        <begin position="64"/>
        <end position="200"/>
    </location>
</feature>
<comment type="similarity">
    <text evidence="1">Belongs to the membrane fusion protein (MFP) (TC 8.A.1) family.</text>
</comment>
<sequence length="490" mass="51623">MAFPRLFPTLLTLALLGAAGGSYYYYQRSRSVEAPPSYNTATIARGNVRQVVTATGQLDAVLSVDVGSQISGLIVKLHADFNTVVKKDQIIAEIDPATYRQRLRQAEADLASTKASNRLQQLNTERTRELAAKSLVTRQELDQAEALLAQSNASLLTREASVENANVDLARCTIRSPIDGIVISKQTEEGKTVAASLNAPTLFTIANDLAKMQITAAVAEADIGSVQQAQSVTFTVDAFPNRNFTGQVTQVRNAPKMASNVVTYETIISVDNRDLKLRPGMTANVSIIVASRENTLRVPNSSLRVRLPEAVAAKLAATSPTPAAGAASPAAPTVAAAATPPAGERPPRENASPGEGGGRRGGMLGADATPEQREKARAVMAEVGITNFREATPEQREQFRRLMVERGLAPAPAAPGEVTVITRTVYRLPGGDKTALPQPVSIKVGITDGITSEVIDGLAEGDVIITGLAAVGNATGTAPAANPFGGQRRF</sequence>
<dbReference type="FunFam" id="2.40.30.170:FF:000010">
    <property type="entry name" value="Efflux RND transporter periplasmic adaptor subunit"/>
    <property type="match status" value="1"/>
</dbReference>
<dbReference type="Pfam" id="PF25917">
    <property type="entry name" value="BSH_RND"/>
    <property type="match status" value="1"/>
</dbReference>
<dbReference type="Gene3D" id="2.40.30.170">
    <property type="match status" value="1"/>
</dbReference>
<keyword evidence="7" id="KW-1185">Reference proteome</keyword>
<evidence type="ECO:0000256" key="2">
    <source>
        <dbReference type="SAM" id="MobiDB-lite"/>
    </source>
</evidence>
<feature type="region of interest" description="Disordered" evidence="2">
    <location>
        <begin position="321"/>
        <end position="374"/>
    </location>
</feature>
<evidence type="ECO:0000259" key="5">
    <source>
        <dbReference type="Pfam" id="PF25954"/>
    </source>
</evidence>
<dbReference type="InterPro" id="IPR058625">
    <property type="entry name" value="MdtA-like_BSH"/>
</dbReference>
<protein>
    <submittedName>
        <fullName evidence="6">Macrolide export protein MacA</fullName>
    </submittedName>
</protein>
<dbReference type="RefSeq" id="WP_069962684.1">
    <property type="nucleotide sequence ID" value="NZ_CP016094.1"/>
</dbReference>
<evidence type="ECO:0000259" key="4">
    <source>
        <dbReference type="Pfam" id="PF25917"/>
    </source>
</evidence>
<organism evidence="6 7">
    <name type="scientific">Lacunisphaera limnophila</name>
    <dbReference type="NCBI Taxonomy" id="1838286"/>
    <lineage>
        <taxon>Bacteria</taxon>
        <taxon>Pseudomonadati</taxon>
        <taxon>Verrucomicrobiota</taxon>
        <taxon>Opitutia</taxon>
        <taxon>Opitutales</taxon>
        <taxon>Opitutaceae</taxon>
        <taxon>Lacunisphaera</taxon>
    </lineage>
</organism>